<dbReference type="AlphaFoldDB" id="M5SHX1"/>
<dbReference type="EMBL" id="ANOF01000069">
    <property type="protein sequence ID" value="EMI27282.1"/>
    <property type="molecule type" value="Genomic_DNA"/>
</dbReference>
<dbReference type="Proteomes" id="UP000011996">
    <property type="component" value="Unassembled WGS sequence"/>
</dbReference>
<dbReference type="PATRIC" id="fig|1263868.3.peg.2311"/>
<comment type="caution">
    <text evidence="1">The sequence shown here is derived from an EMBL/GenBank/DDBJ whole genome shotgun (WGS) entry which is preliminary data.</text>
</comment>
<dbReference type="STRING" id="1263868.RESH_02132"/>
<name>M5SHX1_9BACT</name>
<accession>M5SHX1</accession>
<organism evidence="1 2">
    <name type="scientific">Rhodopirellula europaea SH398</name>
    <dbReference type="NCBI Taxonomy" id="1263868"/>
    <lineage>
        <taxon>Bacteria</taxon>
        <taxon>Pseudomonadati</taxon>
        <taxon>Planctomycetota</taxon>
        <taxon>Planctomycetia</taxon>
        <taxon>Pirellulales</taxon>
        <taxon>Pirellulaceae</taxon>
        <taxon>Rhodopirellula</taxon>
    </lineage>
</organism>
<gene>
    <name evidence="1" type="ORF">RESH_02132</name>
</gene>
<reference evidence="1 2" key="1">
    <citation type="journal article" date="2013" name="Mar. Genomics">
        <title>Expression of sulfatases in Rhodopirellula baltica and the diversity of sulfatases in the genus Rhodopirellula.</title>
        <authorList>
            <person name="Wegner C.E."/>
            <person name="Richter-Heitmann T."/>
            <person name="Klindworth A."/>
            <person name="Klockow C."/>
            <person name="Richter M."/>
            <person name="Achstetter T."/>
            <person name="Glockner F.O."/>
            <person name="Harder J."/>
        </authorList>
    </citation>
    <scope>NUCLEOTIDE SEQUENCE [LARGE SCALE GENOMIC DNA]</scope>
    <source>
        <strain evidence="1 2">SH398</strain>
    </source>
</reference>
<proteinExistence type="predicted"/>
<protein>
    <submittedName>
        <fullName evidence="1">Uncharacterized protein</fullName>
    </submittedName>
</protein>
<sequence>MERVTSLLRRKYRAAVVSDAEAMSLYPSSTTNDVCRLIADGTTCSLSCRNQSNRLRPRWNQFG</sequence>
<evidence type="ECO:0000313" key="2">
    <source>
        <dbReference type="Proteomes" id="UP000011996"/>
    </source>
</evidence>
<evidence type="ECO:0000313" key="1">
    <source>
        <dbReference type="EMBL" id="EMI27282.1"/>
    </source>
</evidence>